<dbReference type="InterPro" id="IPR029000">
    <property type="entry name" value="Cyclophilin-like_dom_sf"/>
</dbReference>
<name>A0A542BUH1_SERFO</name>
<comment type="cofactor">
    <cofactor evidence="1">
        <name>FMN</name>
        <dbReference type="ChEBI" id="CHEBI:58210"/>
    </cofactor>
</comment>
<dbReference type="Gene3D" id="2.40.100.20">
    <property type="match status" value="1"/>
</dbReference>
<dbReference type="InterPro" id="IPR041183">
    <property type="entry name" value="Cyclophilin-like"/>
</dbReference>
<feature type="signal peptide" evidence="4">
    <location>
        <begin position="1"/>
        <end position="23"/>
    </location>
</feature>
<comment type="caution">
    <text evidence="6">The sequence shown here is derived from an EMBL/GenBank/DDBJ whole genome shotgun (WGS) entry which is preliminary data.</text>
</comment>
<dbReference type="EMBL" id="VISQ01000001">
    <property type="protein sequence ID" value="TVZ70237.1"/>
    <property type="molecule type" value="Genomic_DNA"/>
</dbReference>
<accession>A0A542BUH1</accession>
<dbReference type="Pfam" id="PF18050">
    <property type="entry name" value="Cyclophil_like2"/>
    <property type="match status" value="1"/>
</dbReference>
<protein>
    <submittedName>
        <fullName evidence="6">Flavodoxin</fullName>
    </submittedName>
</protein>
<dbReference type="SUPFAM" id="SSF52218">
    <property type="entry name" value="Flavoproteins"/>
    <property type="match status" value="1"/>
</dbReference>
<dbReference type="GO" id="GO:0010181">
    <property type="term" value="F:FMN binding"/>
    <property type="evidence" value="ECO:0007669"/>
    <property type="project" value="InterPro"/>
</dbReference>
<dbReference type="PROSITE" id="PS50902">
    <property type="entry name" value="FLAVODOXIN_LIKE"/>
    <property type="match status" value="1"/>
</dbReference>
<dbReference type="PANTHER" id="PTHR39201">
    <property type="entry name" value="EXPORTED PROTEIN-RELATED"/>
    <property type="match status" value="1"/>
</dbReference>
<dbReference type="GO" id="GO:0009055">
    <property type="term" value="F:electron transfer activity"/>
    <property type="evidence" value="ECO:0007669"/>
    <property type="project" value="InterPro"/>
</dbReference>
<dbReference type="SUPFAM" id="SSF50891">
    <property type="entry name" value="Cyclophilin-like"/>
    <property type="match status" value="1"/>
</dbReference>
<gene>
    <name evidence="6" type="ORF">FHU10_2794</name>
</gene>
<evidence type="ECO:0000256" key="1">
    <source>
        <dbReference type="ARBA" id="ARBA00001917"/>
    </source>
</evidence>
<evidence type="ECO:0000313" key="6">
    <source>
        <dbReference type="EMBL" id="TVZ70237.1"/>
    </source>
</evidence>
<sequence length="322" mass="35644">MKRLLFIILSIFLALLSSRSVSAAIKEPTNQGNSLIVYYSLSGNTKTIAGYIHKWVGGEIAEIKTLHAYPDEFEAVVLQARRERQENYLPPIQPLRVDLKNYDVIYLGFPIWGTTLPQPMATFLSQHDLAGKTLIPFSTHDGFGLGRSRQAINAYAPAATLLESFEMVGADVRIGEPRVQQWLSKLSLLPSAHAAEALHHTPITVTIGEVKLNGFLNNSVESQQFTKMMPQAIAMVGFGGREYYGGIDQTISAQREGQLHFDDGDITYCPQNNTIAIFYAQTDRPNLTMKVIPLGKVTSDLSPFQHFGRSATVTFEPAKQAD</sequence>
<feature type="chain" id="PRO_5021944906" evidence="4">
    <location>
        <begin position="24"/>
        <end position="322"/>
    </location>
</feature>
<dbReference type="PROSITE" id="PS00201">
    <property type="entry name" value="FLAVODOXIN"/>
    <property type="match status" value="1"/>
</dbReference>
<evidence type="ECO:0000256" key="2">
    <source>
        <dbReference type="ARBA" id="ARBA00022630"/>
    </source>
</evidence>
<dbReference type="Pfam" id="PF12682">
    <property type="entry name" value="Flavodoxin_4"/>
    <property type="match status" value="1"/>
</dbReference>
<dbReference type="PANTHER" id="PTHR39201:SF1">
    <property type="entry name" value="FLAVODOXIN-LIKE DOMAIN-CONTAINING PROTEIN"/>
    <property type="match status" value="1"/>
</dbReference>
<dbReference type="InterPro" id="IPR001226">
    <property type="entry name" value="Flavodoxin_CS"/>
</dbReference>
<keyword evidence="4" id="KW-0732">Signal</keyword>
<reference evidence="6" key="1">
    <citation type="submission" date="2019-06" db="EMBL/GenBank/DDBJ databases">
        <authorList>
            <person name="Deangelis K."/>
            <person name="Huntemann M."/>
            <person name="Clum A."/>
            <person name="Pillay M."/>
            <person name="Palaniappan K."/>
            <person name="Varghese N."/>
            <person name="Mikhailova N."/>
            <person name="Stamatis D."/>
            <person name="Reddy T."/>
            <person name="Daum C."/>
            <person name="Shapiro N."/>
            <person name="Ivanova N."/>
            <person name="Kyrpides N."/>
            <person name="Woyke T."/>
        </authorList>
    </citation>
    <scope>NUCLEOTIDE SEQUENCE [LARGE SCALE GENOMIC DNA]</scope>
    <source>
        <strain evidence="6">128R</strain>
    </source>
</reference>
<dbReference type="InterPro" id="IPR008254">
    <property type="entry name" value="Flavodoxin/NO_synth"/>
</dbReference>
<evidence type="ECO:0000259" key="5">
    <source>
        <dbReference type="PROSITE" id="PS50902"/>
    </source>
</evidence>
<dbReference type="AlphaFoldDB" id="A0A542BUH1"/>
<organism evidence="6">
    <name type="scientific">Serratia fonticola</name>
    <dbReference type="NCBI Taxonomy" id="47917"/>
    <lineage>
        <taxon>Bacteria</taxon>
        <taxon>Pseudomonadati</taxon>
        <taxon>Pseudomonadota</taxon>
        <taxon>Gammaproteobacteria</taxon>
        <taxon>Enterobacterales</taxon>
        <taxon>Yersiniaceae</taxon>
        <taxon>Serratia</taxon>
    </lineage>
</organism>
<evidence type="ECO:0000256" key="4">
    <source>
        <dbReference type="SAM" id="SignalP"/>
    </source>
</evidence>
<dbReference type="InterPro" id="IPR029039">
    <property type="entry name" value="Flavoprotein-like_sf"/>
</dbReference>
<evidence type="ECO:0000256" key="3">
    <source>
        <dbReference type="ARBA" id="ARBA00022643"/>
    </source>
</evidence>
<feature type="domain" description="Flavodoxin-like" evidence="5">
    <location>
        <begin position="34"/>
        <end position="187"/>
    </location>
</feature>
<keyword evidence="3" id="KW-0288">FMN</keyword>
<dbReference type="Gene3D" id="3.40.50.360">
    <property type="match status" value="1"/>
</dbReference>
<reference evidence="6" key="2">
    <citation type="submission" date="2019-08" db="EMBL/GenBank/DDBJ databases">
        <title>Investigation of anaerobic lignin degradation for improved lignocellulosic biofuels.</title>
        <authorList>
            <person name="Deangelis K.PhD."/>
        </authorList>
    </citation>
    <scope>NUCLEOTIDE SEQUENCE [LARGE SCALE GENOMIC DNA]</scope>
    <source>
        <strain evidence="6">128R</strain>
    </source>
</reference>
<keyword evidence="2" id="KW-0285">Flavoprotein</keyword>
<dbReference type="OrthoDB" id="9806505at2"/>
<proteinExistence type="predicted"/>